<dbReference type="EMBL" id="JAMPKM010000015">
    <property type="protein sequence ID" value="MEP0819528.1"/>
    <property type="molecule type" value="Genomic_DNA"/>
</dbReference>
<reference evidence="1 2" key="1">
    <citation type="submission" date="2022-04" db="EMBL/GenBank/DDBJ databases">
        <title>Positive selection, recombination, and allopatry shape intraspecific diversity of widespread and dominant cyanobacteria.</title>
        <authorList>
            <person name="Wei J."/>
            <person name="Shu W."/>
            <person name="Hu C."/>
        </authorList>
    </citation>
    <scope>NUCLEOTIDE SEQUENCE [LARGE SCALE GENOMIC DNA]</scope>
    <source>
        <strain evidence="1 2">GB2-A4</strain>
    </source>
</reference>
<keyword evidence="2" id="KW-1185">Reference proteome</keyword>
<name>A0ABV0JCL6_9CYAN</name>
<organism evidence="1 2">
    <name type="scientific">Trichocoleus desertorum GB2-A4</name>
    <dbReference type="NCBI Taxonomy" id="2933944"/>
    <lineage>
        <taxon>Bacteria</taxon>
        <taxon>Bacillati</taxon>
        <taxon>Cyanobacteriota</taxon>
        <taxon>Cyanophyceae</taxon>
        <taxon>Leptolyngbyales</taxon>
        <taxon>Trichocoleusaceae</taxon>
        <taxon>Trichocoleus</taxon>
    </lineage>
</organism>
<comment type="caution">
    <text evidence="1">The sequence shown here is derived from an EMBL/GenBank/DDBJ whole genome shotgun (WGS) entry which is preliminary data.</text>
</comment>
<sequence length="152" mass="16002">MPIRGLDAVSGEPIFLETFQGDGTEQAPYRLARADKIAHDRLNDVKTEIGKLVTILSRTTTPTPISISGAGDSPIVSPTTGKALRICAISFTAASLVTVTFKGGTTAISGAMQLTDYSEAFNPPLGLAIDQPFRLSLGSAVAVNGFVTWYEV</sequence>
<proteinExistence type="predicted"/>
<accession>A0ABV0JCL6</accession>
<evidence type="ECO:0000313" key="1">
    <source>
        <dbReference type="EMBL" id="MEP0819528.1"/>
    </source>
</evidence>
<gene>
    <name evidence="1" type="ORF">NC998_20735</name>
</gene>
<dbReference type="Proteomes" id="UP001464891">
    <property type="component" value="Unassembled WGS sequence"/>
</dbReference>
<dbReference type="RefSeq" id="WP_190440439.1">
    <property type="nucleotide sequence ID" value="NZ_JAMPKM010000015.1"/>
</dbReference>
<protein>
    <recommendedName>
        <fullName evidence="3">Tail fiber protein</fullName>
    </recommendedName>
</protein>
<evidence type="ECO:0000313" key="2">
    <source>
        <dbReference type="Proteomes" id="UP001464891"/>
    </source>
</evidence>
<evidence type="ECO:0008006" key="3">
    <source>
        <dbReference type="Google" id="ProtNLM"/>
    </source>
</evidence>